<dbReference type="Proteomes" id="UP001296873">
    <property type="component" value="Unassembled WGS sequence"/>
</dbReference>
<organism evidence="5 6">
    <name type="scientific">Rhodovibrio sodomensis</name>
    <dbReference type="NCBI Taxonomy" id="1088"/>
    <lineage>
        <taxon>Bacteria</taxon>
        <taxon>Pseudomonadati</taxon>
        <taxon>Pseudomonadota</taxon>
        <taxon>Alphaproteobacteria</taxon>
        <taxon>Rhodospirillales</taxon>
        <taxon>Rhodovibrionaceae</taxon>
        <taxon>Rhodovibrio</taxon>
    </lineage>
</organism>
<sequence>MLTHPTLEELKALGLTGMAEALAEQLDDSSARELRFEDRLAQLVDRERRHRETRRYRNRLRQAQLRLDVRIEDVDYSAGRGLDRSLIEYLATNRWIRDGRNLLVTGASGCGKSFFACALGEKACRANLAVRYYRVPRLLEVLAIARADGSYMRLLKKLAKADLLILDDWGLAAMTDQQRRDLLEVLDDRCGRAATLVTSQFPVGEWHGLIGEATVADAILDRLIHGAYRIELQGESMRKRYARADGDSGNGAEETAETGA</sequence>
<dbReference type="PANTHER" id="PTHR30050">
    <property type="entry name" value="CHROMOSOMAL REPLICATION INITIATOR PROTEIN DNAA"/>
    <property type="match status" value="1"/>
</dbReference>
<dbReference type="EMBL" id="NRRL01000072">
    <property type="protein sequence ID" value="MBK1670042.1"/>
    <property type="molecule type" value="Genomic_DNA"/>
</dbReference>
<reference evidence="5 6" key="1">
    <citation type="journal article" date="2020" name="Microorganisms">
        <title>Osmotic Adaptation and Compatible Solute Biosynthesis of Phototrophic Bacteria as Revealed from Genome Analyses.</title>
        <authorList>
            <person name="Imhoff J.F."/>
            <person name="Rahn T."/>
            <person name="Kunzel S."/>
            <person name="Keller A."/>
            <person name="Neulinger S.C."/>
        </authorList>
    </citation>
    <scope>NUCLEOTIDE SEQUENCE [LARGE SCALE GENOMIC DNA]</scope>
    <source>
        <strain evidence="5 6">DSM 9895</strain>
    </source>
</reference>
<dbReference type="PANTHER" id="PTHR30050:SF4">
    <property type="entry name" value="ATP-BINDING PROTEIN RV3427C IN INSERTION SEQUENCE-RELATED"/>
    <property type="match status" value="1"/>
</dbReference>
<keyword evidence="2" id="KW-0547">Nucleotide-binding</keyword>
<dbReference type="Gene3D" id="3.40.50.300">
    <property type="entry name" value="P-loop containing nucleotide triphosphate hydrolases"/>
    <property type="match status" value="1"/>
</dbReference>
<dbReference type="PIRSF" id="PIRSF003073">
    <property type="entry name" value="DNAC_TnpB_IstB"/>
    <property type="match status" value="1"/>
</dbReference>
<dbReference type="InterPro" id="IPR027417">
    <property type="entry name" value="P-loop_NTPase"/>
</dbReference>
<comment type="similarity">
    <text evidence="1">Belongs to the IS21/IS1162 putative ATP-binding protein family.</text>
</comment>
<dbReference type="InterPro" id="IPR003593">
    <property type="entry name" value="AAA+_ATPase"/>
</dbReference>
<dbReference type="SMART" id="SM00382">
    <property type="entry name" value="AAA"/>
    <property type="match status" value="1"/>
</dbReference>
<dbReference type="NCBIfam" id="NF038214">
    <property type="entry name" value="IS21_help_AAA"/>
    <property type="match status" value="1"/>
</dbReference>
<keyword evidence="6" id="KW-1185">Reference proteome</keyword>
<dbReference type="InterPro" id="IPR028350">
    <property type="entry name" value="DNAC/IstB-like"/>
</dbReference>
<evidence type="ECO:0000313" key="6">
    <source>
        <dbReference type="Proteomes" id="UP001296873"/>
    </source>
</evidence>
<evidence type="ECO:0000259" key="4">
    <source>
        <dbReference type="SMART" id="SM00382"/>
    </source>
</evidence>
<name>A0ABS1DJE0_9PROT</name>
<evidence type="ECO:0000313" key="5">
    <source>
        <dbReference type="EMBL" id="MBK1670042.1"/>
    </source>
</evidence>
<dbReference type="CDD" id="cd00009">
    <property type="entry name" value="AAA"/>
    <property type="match status" value="1"/>
</dbReference>
<comment type="caution">
    <text evidence="5">The sequence shown here is derived from an EMBL/GenBank/DDBJ whole genome shotgun (WGS) entry which is preliminary data.</text>
</comment>
<dbReference type="RefSeq" id="WP_200342390.1">
    <property type="nucleotide sequence ID" value="NZ_NRRL01000072.1"/>
</dbReference>
<dbReference type="InterPro" id="IPR047661">
    <property type="entry name" value="IstB"/>
</dbReference>
<dbReference type="SUPFAM" id="SSF52540">
    <property type="entry name" value="P-loop containing nucleoside triphosphate hydrolases"/>
    <property type="match status" value="1"/>
</dbReference>
<keyword evidence="3" id="KW-0067">ATP-binding</keyword>
<protein>
    <recommendedName>
        <fullName evidence="4">AAA+ ATPase domain-containing protein</fullName>
    </recommendedName>
</protein>
<proteinExistence type="inferred from homology"/>
<evidence type="ECO:0000256" key="1">
    <source>
        <dbReference type="ARBA" id="ARBA00008059"/>
    </source>
</evidence>
<feature type="domain" description="AAA+ ATPase" evidence="4">
    <location>
        <begin position="98"/>
        <end position="231"/>
    </location>
</feature>
<gene>
    <name evidence="5" type="ORF">CKO28_18570</name>
</gene>
<evidence type="ECO:0000256" key="2">
    <source>
        <dbReference type="ARBA" id="ARBA00022741"/>
    </source>
</evidence>
<dbReference type="InterPro" id="IPR002611">
    <property type="entry name" value="IstB_ATP-bd"/>
</dbReference>
<accession>A0ABS1DJE0</accession>
<evidence type="ECO:0000256" key="3">
    <source>
        <dbReference type="ARBA" id="ARBA00022840"/>
    </source>
</evidence>
<dbReference type="Pfam" id="PF01695">
    <property type="entry name" value="IstB_IS21"/>
    <property type="match status" value="1"/>
</dbReference>